<gene>
    <name evidence="1" type="ORF">HPB50_013583</name>
</gene>
<proteinExistence type="predicted"/>
<dbReference type="EMBL" id="CM023490">
    <property type="protein sequence ID" value="KAH6942999.1"/>
    <property type="molecule type" value="Genomic_DNA"/>
</dbReference>
<keyword evidence="2" id="KW-1185">Reference proteome</keyword>
<evidence type="ECO:0000313" key="2">
    <source>
        <dbReference type="Proteomes" id="UP000821845"/>
    </source>
</evidence>
<comment type="caution">
    <text evidence="1">The sequence shown here is derived from an EMBL/GenBank/DDBJ whole genome shotgun (WGS) entry which is preliminary data.</text>
</comment>
<evidence type="ECO:0000313" key="1">
    <source>
        <dbReference type="EMBL" id="KAH6942999.1"/>
    </source>
</evidence>
<name>A0ACB7TDS2_HYAAI</name>
<reference evidence="1" key="1">
    <citation type="submission" date="2020-05" db="EMBL/GenBank/DDBJ databases">
        <title>Large-scale comparative analyses of tick genomes elucidate their genetic diversity and vector capacities.</title>
        <authorList>
            <person name="Jia N."/>
            <person name="Wang J."/>
            <person name="Shi W."/>
            <person name="Du L."/>
            <person name="Sun Y."/>
            <person name="Zhan W."/>
            <person name="Jiang J."/>
            <person name="Wang Q."/>
            <person name="Zhang B."/>
            <person name="Ji P."/>
            <person name="Sakyi L.B."/>
            <person name="Cui X."/>
            <person name="Yuan T."/>
            <person name="Jiang B."/>
            <person name="Yang W."/>
            <person name="Lam T.T.-Y."/>
            <person name="Chang Q."/>
            <person name="Ding S."/>
            <person name="Wang X."/>
            <person name="Zhu J."/>
            <person name="Ruan X."/>
            <person name="Zhao L."/>
            <person name="Wei J."/>
            <person name="Que T."/>
            <person name="Du C."/>
            <person name="Cheng J."/>
            <person name="Dai P."/>
            <person name="Han X."/>
            <person name="Huang E."/>
            <person name="Gao Y."/>
            <person name="Liu J."/>
            <person name="Shao H."/>
            <person name="Ye R."/>
            <person name="Li L."/>
            <person name="Wei W."/>
            <person name="Wang X."/>
            <person name="Wang C."/>
            <person name="Yang T."/>
            <person name="Huo Q."/>
            <person name="Li W."/>
            <person name="Guo W."/>
            <person name="Chen H."/>
            <person name="Zhou L."/>
            <person name="Ni X."/>
            <person name="Tian J."/>
            <person name="Zhou Y."/>
            <person name="Sheng Y."/>
            <person name="Liu T."/>
            <person name="Pan Y."/>
            <person name="Xia L."/>
            <person name="Li J."/>
            <person name="Zhao F."/>
            <person name="Cao W."/>
        </authorList>
    </citation>
    <scope>NUCLEOTIDE SEQUENCE</scope>
    <source>
        <strain evidence="1">Hyas-2018</strain>
    </source>
</reference>
<accession>A0ACB7TDS2</accession>
<sequence length="258" mass="28893">MRAAAPKRVALLLLAMAVCKSTSAPASEEELSAISPAALAMEGDYFEGDIITDEYPEVARSATSDDSKLWPDGFIPYTTDSKLGSKDNLAKIREAMDSIEEKTCLRFVPRKDQKDYVKLRSLRGCYSYLGRNGGEQALSLGDGCLYKGTIVHELLHAVGFYHEHTRPDRDEYVDVFLDNVLSKHKRQFTKIDPDKIRSLTPFDYDSIMLYGSDAFTRRKGLHTIVAKDGTLLTAVYEKPGLSDSDVRRIEMLYNCATQ</sequence>
<organism evidence="1 2">
    <name type="scientific">Hyalomma asiaticum</name>
    <name type="common">Tick</name>
    <dbReference type="NCBI Taxonomy" id="266040"/>
    <lineage>
        <taxon>Eukaryota</taxon>
        <taxon>Metazoa</taxon>
        <taxon>Ecdysozoa</taxon>
        <taxon>Arthropoda</taxon>
        <taxon>Chelicerata</taxon>
        <taxon>Arachnida</taxon>
        <taxon>Acari</taxon>
        <taxon>Parasitiformes</taxon>
        <taxon>Ixodida</taxon>
        <taxon>Ixodoidea</taxon>
        <taxon>Ixodidae</taxon>
        <taxon>Hyalomminae</taxon>
        <taxon>Hyalomma</taxon>
    </lineage>
</organism>
<dbReference type="Proteomes" id="UP000821845">
    <property type="component" value="Chromosome 10"/>
</dbReference>
<protein>
    <submittedName>
        <fullName evidence="1">Uncharacterized protein</fullName>
    </submittedName>
</protein>